<sequence length="350" mass="39193">MADPMWDVAILRDAMRELQKKVHDLHWELTAAREEQIAIVLYRDDIDKYQNKLTPFSTYLISTAKVRAPLPYELSVNTFEWVIDRFTIVEQIKEDNTDDPPLPAPTRLNTISLANLEQQPRHVEFDVLTVVVSCGPVKFVGIHGNKCRQIVIMDAKCRFQVQITDESGSTTATLLGELGENLLSMRAEQIYEIINIKKDPLPLQYIEEDLANKVFKIQLRKSYSRNSDAAPTKLFVSSFVEKQDALQLPTSSASLDVGENSKRELDNASSPDKPKKPTIGSTSSSKRKQLERTTPSKKNVSSGKREGIEPITPAKINSLGYVPSLYICLLLASTCQAFDGPNAYGSVFNS</sequence>
<evidence type="ECO:0000256" key="1">
    <source>
        <dbReference type="SAM" id="MobiDB-lite"/>
    </source>
</evidence>
<dbReference type="PANTHER" id="PTHR47910">
    <property type="entry name" value="RIBULOSE BISPHOSPHATE CARBOXYLASE LARGE CHAIN, CATALYTIC DOMAIN-CONTAINING PROTEIN"/>
    <property type="match status" value="1"/>
</dbReference>
<dbReference type="AlphaFoldDB" id="A0A2G2VI68"/>
<gene>
    <name evidence="2" type="ORF">CQW23_29028</name>
</gene>
<feature type="region of interest" description="Disordered" evidence="1">
    <location>
        <begin position="251"/>
        <end position="307"/>
    </location>
</feature>
<name>A0A2G2VI68_CAPBA</name>
<dbReference type="STRING" id="33114.A0A2G2VI68"/>
<dbReference type="OrthoDB" id="1298683at2759"/>
<reference evidence="3" key="2">
    <citation type="journal article" date="2017" name="J. Anim. Genet.">
        <title>Multiple reference genome sequences of hot pepper reveal the massive evolution of plant disease resistance genes by retroduplication.</title>
        <authorList>
            <person name="Kim S."/>
            <person name="Park J."/>
            <person name="Yeom S.-I."/>
            <person name="Kim Y.-M."/>
            <person name="Seo E."/>
            <person name="Kim K.-T."/>
            <person name="Kim M.-S."/>
            <person name="Lee J.M."/>
            <person name="Cheong K."/>
            <person name="Shin H.-S."/>
            <person name="Kim S.-B."/>
            <person name="Han K."/>
            <person name="Lee J."/>
            <person name="Park M."/>
            <person name="Lee H.-A."/>
            <person name="Lee H.-Y."/>
            <person name="Lee Y."/>
            <person name="Oh S."/>
            <person name="Lee J.H."/>
            <person name="Choi E."/>
            <person name="Choi E."/>
            <person name="Lee S.E."/>
            <person name="Jeon J."/>
            <person name="Kim H."/>
            <person name="Choi G."/>
            <person name="Song H."/>
            <person name="Lee J."/>
            <person name="Lee S.-C."/>
            <person name="Kwon J.-K."/>
            <person name="Lee H.-Y."/>
            <person name="Koo N."/>
            <person name="Hong Y."/>
            <person name="Kim R.W."/>
            <person name="Kang W.-H."/>
            <person name="Huh J.H."/>
            <person name="Kang B.-C."/>
            <person name="Yang T.-J."/>
            <person name="Lee Y.-H."/>
            <person name="Bennetzen J.L."/>
            <person name="Choi D."/>
        </authorList>
    </citation>
    <scope>NUCLEOTIDE SEQUENCE [LARGE SCALE GENOMIC DNA]</scope>
    <source>
        <strain evidence="3">cv. PBC81</strain>
    </source>
</reference>
<feature type="compositionally biased region" description="Polar residues" evidence="1">
    <location>
        <begin position="292"/>
        <end position="302"/>
    </location>
</feature>
<keyword evidence="3" id="KW-1185">Reference proteome</keyword>
<evidence type="ECO:0000313" key="3">
    <source>
        <dbReference type="Proteomes" id="UP000224567"/>
    </source>
</evidence>
<comment type="caution">
    <text evidence="2">The sequence shown here is derived from an EMBL/GenBank/DDBJ whole genome shotgun (WGS) entry which is preliminary data.</text>
</comment>
<protein>
    <submittedName>
        <fullName evidence="2">Uncharacterized protein</fullName>
    </submittedName>
</protein>
<dbReference type="EMBL" id="MLFT02000012">
    <property type="protein sequence ID" value="PHT32691.1"/>
    <property type="molecule type" value="Genomic_DNA"/>
</dbReference>
<dbReference type="Proteomes" id="UP000224567">
    <property type="component" value="Unassembled WGS sequence"/>
</dbReference>
<reference evidence="2 3" key="1">
    <citation type="journal article" date="2017" name="Genome Biol.">
        <title>New reference genome sequences of hot pepper reveal the massive evolution of plant disease-resistance genes by retroduplication.</title>
        <authorList>
            <person name="Kim S."/>
            <person name="Park J."/>
            <person name="Yeom S.I."/>
            <person name="Kim Y.M."/>
            <person name="Seo E."/>
            <person name="Kim K.T."/>
            <person name="Kim M.S."/>
            <person name="Lee J.M."/>
            <person name="Cheong K."/>
            <person name="Shin H.S."/>
            <person name="Kim S.B."/>
            <person name="Han K."/>
            <person name="Lee J."/>
            <person name="Park M."/>
            <person name="Lee H.A."/>
            <person name="Lee H.Y."/>
            <person name="Lee Y."/>
            <person name="Oh S."/>
            <person name="Lee J.H."/>
            <person name="Choi E."/>
            <person name="Choi E."/>
            <person name="Lee S.E."/>
            <person name="Jeon J."/>
            <person name="Kim H."/>
            <person name="Choi G."/>
            <person name="Song H."/>
            <person name="Lee J."/>
            <person name="Lee S.C."/>
            <person name="Kwon J.K."/>
            <person name="Lee H.Y."/>
            <person name="Koo N."/>
            <person name="Hong Y."/>
            <person name="Kim R.W."/>
            <person name="Kang W.H."/>
            <person name="Huh J.H."/>
            <person name="Kang B.C."/>
            <person name="Yang T.J."/>
            <person name="Lee Y.H."/>
            <person name="Bennetzen J.L."/>
            <person name="Choi D."/>
        </authorList>
    </citation>
    <scope>NUCLEOTIDE SEQUENCE [LARGE SCALE GENOMIC DNA]</scope>
    <source>
        <strain evidence="3">cv. PBC81</strain>
    </source>
</reference>
<dbReference type="SUPFAM" id="SSF50249">
    <property type="entry name" value="Nucleic acid-binding proteins"/>
    <property type="match status" value="1"/>
</dbReference>
<organism evidence="2 3">
    <name type="scientific">Capsicum baccatum</name>
    <name type="common">Peruvian pepper</name>
    <dbReference type="NCBI Taxonomy" id="33114"/>
    <lineage>
        <taxon>Eukaryota</taxon>
        <taxon>Viridiplantae</taxon>
        <taxon>Streptophyta</taxon>
        <taxon>Embryophyta</taxon>
        <taxon>Tracheophyta</taxon>
        <taxon>Spermatophyta</taxon>
        <taxon>Magnoliopsida</taxon>
        <taxon>eudicotyledons</taxon>
        <taxon>Gunneridae</taxon>
        <taxon>Pentapetalae</taxon>
        <taxon>asterids</taxon>
        <taxon>lamiids</taxon>
        <taxon>Solanales</taxon>
        <taxon>Solanaceae</taxon>
        <taxon>Solanoideae</taxon>
        <taxon>Capsiceae</taxon>
        <taxon>Capsicum</taxon>
    </lineage>
</organism>
<dbReference type="PANTHER" id="PTHR47910:SF2">
    <property type="entry name" value="RIBULOSE BISPHOSPHATE CARBOXYLASE LARGE CHAIN, CATALYTIC DOMAIN-CONTAINING PROTEIN"/>
    <property type="match status" value="1"/>
</dbReference>
<accession>A0A2G2VI68</accession>
<proteinExistence type="predicted"/>
<dbReference type="InterPro" id="IPR012340">
    <property type="entry name" value="NA-bd_OB-fold"/>
</dbReference>
<dbReference type="Gene3D" id="2.40.50.140">
    <property type="entry name" value="Nucleic acid-binding proteins"/>
    <property type="match status" value="1"/>
</dbReference>
<evidence type="ECO:0000313" key="2">
    <source>
        <dbReference type="EMBL" id="PHT32691.1"/>
    </source>
</evidence>